<proteinExistence type="predicted"/>
<name>A0A5N5H1Z0_9ROSA</name>
<feature type="region of interest" description="Disordered" evidence="1">
    <location>
        <begin position="34"/>
        <end position="75"/>
    </location>
</feature>
<protein>
    <submittedName>
        <fullName evidence="2">Uncharacterized protein</fullName>
    </submittedName>
</protein>
<dbReference type="EMBL" id="SMOL01000231">
    <property type="protein sequence ID" value="KAB2621905.1"/>
    <property type="molecule type" value="Genomic_DNA"/>
</dbReference>
<accession>A0A5N5H1Z0</accession>
<gene>
    <name evidence="2" type="ORF">D8674_024087</name>
</gene>
<dbReference type="Proteomes" id="UP000327157">
    <property type="component" value="Chromosome 4"/>
</dbReference>
<organism evidence="2 3">
    <name type="scientific">Pyrus ussuriensis x Pyrus communis</name>
    <dbReference type="NCBI Taxonomy" id="2448454"/>
    <lineage>
        <taxon>Eukaryota</taxon>
        <taxon>Viridiplantae</taxon>
        <taxon>Streptophyta</taxon>
        <taxon>Embryophyta</taxon>
        <taxon>Tracheophyta</taxon>
        <taxon>Spermatophyta</taxon>
        <taxon>Magnoliopsida</taxon>
        <taxon>eudicotyledons</taxon>
        <taxon>Gunneridae</taxon>
        <taxon>Pentapetalae</taxon>
        <taxon>rosids</taxon>
        <taxon>fabids</taxon>
        <taxon>Rosales</taxon>
        <taxon>Rosaceae</taxon>
        <taxon>Amygdaloideae</taxon>
        <taxon>Maleae</taxon>
        <taxon>Pyrus</taxon>
    </lineage>
</organism>
<reference evidence="2 3" key="1">
    <citation type="submission" date="2019-09" db="EMBL/GenBank/DDBJ databases">
        <authorList>
            <person name="Ou C."/>
        </authorList>
    </citation>
    <scope>NUCLEOTIDE SEQUENCE [LARGE SCALE GENOMIC DNA]</scope>
    <source>
        <strain evidence="2">S2</strain>
        <tissue evidence="2">Leaf</tissue>
    </source>
</reference>
<evidence type="ECO:0000256" key="1">
    <source>
        <dbReference type="SAM" id="MobiDB-lite"/>
    </source>
</evidence>
<reference evidence="3" key="2">
    <citation type="submission" date="2019-10" db="EMBL/GenBank/DDBJ databases">
        <title>A de novo genome assembly of a pear dwarfing rootstock.</title>
        <authorList>
            <person name="Wang F."/>
            <person name="Wang J."/>
            <person name="Li S."/>
            <person name="Zhang Y."/>
            <person name="Fang M."/>
            <person name="Ma L."/>
            <person name="Zhao Y."/>
            <person name="Jiang S."/>
        </authorList>
    </citation>
    <scope>NUCLEOTIDE SEQUENCE [LARGE SCALE GENOMIC DNA]</scope>
</reference>
<evidence type="ECO:0000313" key="3">
    <source>
        <dbReference type="Proteomes" id="UP000327157"/>
    </source>
</evidence>
<comment type="caution">
    <text evidence="2">The sequence shown here is derived from an EMBL/GenBank/DDBJ whole genome shotgun (WGS) entry which is preliminary data.</text>
</comment>
<reference evidence="2 3" key="3">
    <citation type="submission" date="2019-11" db="EMBL/GenBank/DDBJ databases">
        <title>A de novo genome assembly of a pear dwarfing rootstock.</title>
        <authorList>
            <person name="Wang F."/>
            <person name="Wang J."/>
            <person name="Li S."/>
            <person name="Zhang Y."/>
            <person name="Fang M."/>
            <person name="Ma L."/>
            <person name="Zhao Y."/>
            <person name="Jiang S."/>
        </authorList>
    </citation>
    <scope>NUCLEOTIDE SEQUENCE [LARGE SCALE GENOMIC DNA]</scope>
    <source>
        <strain evidence="2">S2</strain>
        <tissue evidence="2">Leaf</tissue>
    </source>
</reference>
<sequence>MGGARLRVPGSRMRCRGERRRSAVVDLVVVTRQGEVSRKRGSGRGQSEGRSVGRGGRQGEISRGREGLRPRSVGLQRRRGRAVEVEVEFVERE</sequence>
<evidence type="ECO:0000313" key="2">
    <source>
        <dbReference type="EMBL" id="KAB2621905.1"/>
    </source>
</evidence>
<dbReference type="AlphaFoldDB" id="A0A5N5H1Z0"/>
<keyword evidence="3" id="KW-1185">Reference proteome</keyword>
<feature type="compositionally biased region" description="Basic and acidic residues" evidence="1">
    <location>
        <begin position="60"/>
        <end position="69"/>
    </location>
</feature>